<reference evidence="3" key="1">
    <citation type="submission" date="2011-01" db="EMBL/GenBank/DDBJ databases">
        <title>Complete sequence of chromosome of Thermovibrio ammonificans HB-1.</title>
        <authorList>
            <consortium name="US DOE Joint Genome Institute"/>
            <person name="Lucas S."/>
            <person name="Copeland A."/>
            <person name="Lapidus A."/>
            <person name="Cheng J.-F."/>
            <person name="Goodwin L."/>
            <person name="Pitluck S."/>
            <person name="Davenport K."/>
            <person name="Detter J.C."/>
            <person name="Han C."/>
            <person name="Tapia R."/>
            <person name="Land M."/>
            <person name="Hauser L."/>
            <person name="Kyrpides N."/>
            <person name="Ivanova N."/>
            <person name="Ovchinnikova G."/>
            <person name="Vetriani C."/>
            <person name="Woyke T."/>
        </authorList>
    </citation>
    <scope>NUCLEOTIDE SEQUENCE [LARGE SCALE GENOMIC DNA]</scope>
    <source>
        <strain evidence="3">HB-1</strain>
    </source>
</reference>
<dbReference type="PRINTS" id="PR00411">
    <property type="entry name" value="PNDRDTASEI"/>
</dbReference>
<dbReference type="InterPro" id="IPR006004">
    <property type="entry name" value="SudA-like"/>
</dbReference>
<organism evidence="3 4">
    <name type="scientific">Thermovibrio ammonificans (strain DSM 15698 / JCM 12110 / HB-1)</name>
    <dbReference type="NCBI Taxonomy" id="648996"/>
    <lineage>
        <taxon>Bacteria</taxon>
        <taxon>Pseudomonadati</taxon>
        <taxon>Aquificota</taxon>
        <taxon>Aquificia</taxon>
        <taxon>Desulfurobacteriales</taxon>
        <taxon>Desulfurobacteriaceae</taxon>
        <taxon>Thermovibrio</taxon>
    </lineage>
</organism>
<dbReference type="Gene3D" id="3.50.50.60">
    <property type="entry name" value="FAD/NAD(P)-binding domain"/>
    <property type="match status" value="2"/>
</dbReference>
<dbReference type="RefSeq" id="WP_013538092.1">
    <property type="nucleotide sequence ID" value="NC_014926.1"/>
</dbReference>
<dbReference type="SUPFAM" id="SSF46548">
    <property type="entry name" value="alpha-helical ferredoxin"/>
    <property type="match status" value="1"/>
</dbReference>
<dbReference type="PANTHER" id="PTHR42783:SF3">
    <property type="entry name" value="GLUTAMATE SYNTHASE [NADPH] SMALL CHAIN-RELATED"/>
    <property type="match status" value="1"/>
</dbReference>
<dbReference type="KEGG" id="tam:Theam_1343"/>
<dbReference type="InterPro" id="IPR036188">
    <property type="entry name" value="FAD/NAD-bd_sf"/>
</dbReference>
<dbReference type="InterPro" id="IPR028261">
    <property type="entry name" value="DPD_II"/>
</dbReference>
<evidence type="ECO:0000259" key="2">
    <source>
        <dbReference type="Pfam" id="PF14691"/>
    </source>
</evidence>
<dbReference type="PANTHER" id="PTHR42783">
    <property type="entry name" value="GLUTAMATE SYNTHASE [NADPH] SMALL CHAIN"/>
    <property type="match status" value="1"/>
</dbReference>
<dbReference type="Pfam" id="PF14691">
    <property type="entry name" value="Fer4_20"/>
    <property type="match status" value="1"/>
</dbReference>
<dbReference type="InterPro" id="IPR009051">
    <property type="entry name" value="Helical_ferredxn"/>
</dbReference>
<dbReference type="AlphaFoldDB" id="E8T3P9"/>
<dbReference type="SUPFAM" id="SSF51971">
    <property type="entry name" value="Nucleotide-binding domain"/>
    <property type="match status" value="1"/>
</dbReference>
<dbReference type="STRING" id="648996.Theam_1343"/>
<accession>E8T3P9</accession>
<dbReference type="Gene3D" id="1.10.1060.10">
    <property type="entry name" value="Alpha-helical ferredoxin"/>
    <property type="match status" value="1"/>
</dbReference>
<dbReference type="eggNOG" id="COG0493">
    <property type="taxonomic scope" value="Bacteria"/>
</dbReference>
<dbReference type="OrthoDB" id="9803192at2"/>
<evidence type="ECO:0000313" key="4">
    <source>
        <dbReference type="Proteomes" id="UP000006362"/>
    </source>
</evidence>
<dbReference type="EMBL" id="CP002444">
    <property type="protein sequence ID" value="ADU97306.1"/>
    <property type="molecule type" value="Genomic_DNA"/>
</dbReference>
<proteinExistence type="predicted"/>
<dbReference type="Pfam" id="PF07992">
    <property type="entry name" value="Pyr_redox_2"/>
    <property type="match status" value="1"/>
</dbReference>
<evidence type="ECO:0000313" key="3">
    <source>
        <dbReference type="EMBL" id="ADU97306.1"/>
    </source>
</evidence>
<dbReference type="InterPro" id="IPR023753">
    <property type="entry name" value="FAD/NAD-binding_dom"/>
</dbReference>
<sequence>MKKRLDRWMDRMPMPVLPPDVRKRVFNEYVLGYGHTAAKDEAIRCLLCKTPTCMDSCPVNSRIPEWIETIQKENVLEGYKILRDRNPFSSVCGRVCPQERLCESTCILLRRKNGEAVAIGGLERFIADNVRMSGVEWKDEVEPDTGKKVAVIGGGPAGLAAAYFLRKKGHSVTIFEALPYLGGVMRYGIPEPRLPREALDWDINHIINLGVEVKTNCVVGEDITLDQIRKEFDAVFIAVGSGRGKKMNIPGADLKGCYSAIGFLMKVNTGETHPLLAPEKEVELPQDKKVIVVGGGFTAVDCAIVAVRLGNDVEVVYRRTKDSSSAREDEWEMLEEEGVKINWLTQPVEVIGDEEGKVKALKCVKMKLIPQEGRRPKVEPIPGSEFEIPCDVVIFAVGQGDNPTAYKDLEGLKIDKWNNLSTVDEEFRTNVEGVWAGGDVVNGGDLVVTAIKHAKIAAQSIHKYLTTGKWEYKGE</sequence>
<dbReference type="HOGENOM" id="CLU_000422_3_3_0"/>
<name>E8T3P9_THEA1</name>
<feature type="domain" description="FAD/NAD(P)-binding" evidence="1">
    <location>
        <begin position="147"/>
        <end position="454"/>
    </location>
</feature>
<dbReference type="NCBIfam" id="TIGR01316">
    <property type="entry name" value="gltA"/>
    <property type="match status" value="1"/>
</dbReference>
<keyword evidence="4" id="KW-1185">Reference proteome</keyword>
<protein>
    <submittedName>
        <fullName evidence="3">Glutamate synthase (NADPH), homotetrameric</fullName>
    </submittedName>
</protein>
<dbReference type="PRINTS" id="PR00368">
    <property type="entry name" value="FADPNR"/>
</dbReference>
<dbReference type="GO" id="GO:0016491">
    <property type="term" value="F:oxidoreductase activity"/>
    <property type="evidence" value="ECO:0007669"/>
    <property type="project" value="InterPro"/>
</dbReference>
<dbReference type="Proteomes" id="UP000006362">
    <property type="component" value="Chromosome"/>
</dbReference>
<dbReference type="GO" id="GO:0051536">
    <property type="term" value="F:iron-sulfur cluster binding"/>
    <property type="evidence" value="ECO:0007669"/>
    <property type="project" value="InterPro"/>
</dbReference>
<gene>
    <name evidence="3" type="ordered locus">Theam_1343</name>
</gene>
<feature type="domain" description="Dihydroprymidine dehydrogenase" evidence="2">
    <location>
        <begin position="23"/>
        <end position="132"/>
    </location>
</feature>
<evidence type="ECO:0000259" key="1">
    <source>
        <dbReference type="Pfam" id="PF07992"/>
    </source>
</evidence>